<protein>
    <recommendedName>
        <fullName evidence="3">Ketoreductase domain-containing protein</fullName>
    </recommendedName>
</protein>
<keyword evidence="1" id="KW-0596">Phosphopantetheine</keyword>
<accession>A0A6V0DG67</accession>
<dbReference type="PANTHER" id="PTHR43775">
    <property type="entry name" value="FATTY ACID SYNTHASE"/>
    <property type="match status" value="1"/>
</dbReference>
<dbReference type="AlphaFoldDB" id="A0A6V0DG67"/>
<dbReference type="Pfam" id="PF08659">
    <property type="entry name" value="KR"/>
    <property type="match status" value="1"/>
</dbReference>
<dbReference type="InterPro" id="IPR013968">
    <property type="entry name" value="PKS_KR"/>
</dbReference>
<dbReference type="GO" id="GO:0006633">
    <property type="term" value="P:fatty acid biosynthetic process"/>
    <property type="evidence" value="ECO:0007669"/>
    <property type="project" value="TreeGrafter"/>
</dbReference>
<dbReference type="EMBL" id="HBGW01089760">
    <property type="protein sequence ID" value="CAD9639145.1"/>
    <property type="molecule type" value="Transcribed_RNA"/>
</dbReference>
<dbReference type="InterPro" id="IPR050091">
    <property type="entry name" value="PKS_NRPS_Biosynth_Enz"/>
</dbReference>
<keyword evidence="2" id="KW-0597">Phosphoprotein</keyword>
<dbReference type="Gene3D" id="3.40.50.720">
    <property type="entry name" value="NAD(P)-binding Rossmann-like Domain"/>
    <property type="match status" value="1"/>
</dbReference>
<proteinExistence type="predicted"/>
<evidence type="ECO:0000256" key="2">
    <source>
        <dbReference type="ARBA" id="ARBA00022553"/>
    </source>
</evidence>
<organism evidence="4">
    <name type="scientific">Zooxanthella nutricula</name>
    <dbReference type="NCBI Taxonomy" id="1333877"/>
    <lineage>
        <taxon>Eukaryota</taxon>
        <taxon>Sar</taxon>
        <taxon>Alveolata</taxon>
        <taxon>Dinophyceae</taxon>
        <taxon>Peridiniales</taxon>
        <taxon>Peridiniales incertae sedis</taxon>
        <taxon>Zooxanthella</taxon>
    </lineage>
</organism>
<feature type="domain" description="Ketoreductase" evidence="3">
    <location>
        <begin position="237"/>
        <end position="426"/>
    </location>
</feature>
<name>A0A6V0DG67_9DINO</name>
<dbReference type="GO" id="GO:0004312">
    <property type="term" value="F:fatty acid synthase activity"/>
    <property type="evidence" value="ECO:0007669"/>
    <property type="project" value="TreeGrafter"/>
</dbReference>
<evidence type="ECO:0000256" key="1">
    <source>
        <dbReference type="ARBA" id="ARBA00022450"/>
    </source>
</evidence>
<dbReference type="PANTHER" id="PTHR43775:SF37">
    <property type="entry name" value="SI:DKEY-61P9.11"/>
    <property type="match status" value="1"/>
</dbReference>
<evidence type="ECO:0000259" key="3">
    <source>
        <dbReference type="SMART" id="SM00822"/>
    </source>
</evidence>
<reference evidence="4" key="1">
    <citation type="submission" date="2021-01" db="EMBL/GenBank/DDBJ databases">
        <authorList>
            <person name="Corre E."/>
            <person name="Pelletier E."/>
            <person name="Niang G."/>
            <person name="Scheremetjew M."/>
            <person name="Finn R."/>
            <person name="Kale V."/>
            <person name="Holt S."/>
            <person name="Cochrane G."/>
            <person name="Meng A."/>
            <person name="Brown T."/>
            <person name="Cohen L."/>
        </authorList>
    </citation>
    <scope>NUCLEOTIDE SEQUENCE</scope>
    <source>
        <strain evidence="4">RCC3387</strain>
    </source>
</reference>
<dbReference type="InterPro" id="IPR057326">
    <property type="entry name" value="KR_dom"/>
</dbReference>
<gene>
    <name evidence="4" type="ORF">BRAN1462_LOCUS56967</name>
</gene>
<dbReference type="SMART" id="SM00822">
    <property type="entry name" value="PKS_KR"/>
    <property type="match status" value="1"/>
</dbReference>
<evidence type="ECO:0000313" key="4">
    <source>
        <dbReference type="EMBL" id="CAD9639145.1"/>
    </source>
</evidence>
<dbReference type="SUPFAM" id="SSF51735">
    <property type="entry name" value="NAD(P)-binding Rossmann-fold domains"/>
    <property type="match status" value="1"/>
</dbReference>
<sequence length="558" mass="62804">MDVPKAFENFVKNKDGPVEIPNYPTPSKTSILVFCDAKGIAKEIIDAAPEGRFGTKKFVHDAYDMSPDDIKALITPKGGWGIILFACGLDEPESNAVAHVIDQNTRLLHLFFHVNQTIQRNEKSTKKFAVVTRGIFEEDPKVHKQVGLRITTASSLFGMCNTAREEMEEVDIQYVDMDWHPKNPEEVYAQVCSELLRESCFGHNSVRITRKGRFVMRQLSSKPYEAAQQEFPIPSSGTIAITGGNGALALVMGEWLLAKAEEQGAKGFEMKFLSRSVKISDANMPAWKRIEAKAEKMGIMVEQSKLDLSTQEATDEFIKAHSPNLIGIIHSAGVLQDGMLQGLSWEKCETVFDSKHRPALFLHGALERFPNPNLRFFWMFSSVAVYGSMGQWNYSGSNAFLDGLARYRRGRGKVATAIQWGAWGEVGMAANMDPAMRRRVEMGPFPYFKNIEGLAGLEAGLKTGVPVFSVFRMSAEVCFSWLAAMDTVDQCYKRNFWGEVIPSNTAPTLDRNHYNTIWRLSLGSYQDFPPEKKLIYAAYVQKKAEEHEKQWGDDFRQW</sequence>
<dbReference type="InterPro" id="IPR036291">
    <property type="entry name" value="NAD(P)-bd_dom_sf"/>
</dbReference>